<evidence type="ECO:0000256" key="3">
    <source>
        <dbReference type="SAM" id="SignalP"/>
    </source>
</evidence>
<dbReference type="AlphaFoldDB" id="A0A1Q8ZN73"/>
<gene>
    <name evidence="4" type="ORF">BJF95_20855</name>
</gene>
<dbReference type="EMBL" id="MKIM01000028">
    <property type="protein sequence ID" value="OLP43343.1"/>
    <property type="molecule type" value="Genomic_DNA"/>
</dbReference>
<evidence type="ECO:0008006" key="6">
    <source>
        <dbReference type="Google" id="ProtNLM"/>
    </source>
</evidence>
<name>A0A1Q8ZN73_9HYPH</name>
<feature type="region of interest" description="Disordered" evidence="2">
    <location>
        <begin position="264"/>
        <end position="367"/>
    </location>
</feature>
<feature type="chain" id="PRO_5012050879" description="DUF2865 domain-containing protein" evidence="3">
    <location>
        <begin position="25"/>
        <end position="367"/>
    </location>
</feature>
<evidence type="ECO:0000256" key="2">
    <source>
        <dbReference type="SAM" id="MobiDB-lite"/>
    </source>
</evidence>
<accession>A0A1Q8ZN73</accession>
<dbReference type="InterPro" id="IPR021293">
    <property type="entry name" value="DUF2865"/>
</dbReference>
<protein>
    <recommendedName>
        <fullName evidence="6">DUF2865 domain-containing protein</fullName>
    </recommendedName>
</protein>
<keyword evidence="3" id="KW-0732">Signal</keyword>
<comment type="caution">
    <text evidence="4">The sequence shown here is derived from an EMBL/GenBank/DDBJ whole genome shotgun (WGS) entry which is preliminary data.</text>
</comment>
<reference evidence="4 5" key="1">
    <citation type="submission" date="2016-09" db="EMBL/GenBank/DDBJ databases">
        <title>Rhizobium oryziradicis sp. nov., isolated from the root of rice.</title>
        <authorList>
            <person name="Zhao J."/>
            <person name="Zhang X."/>
        </authorList>
    </citation>
    <scope>NUCLEOTIDE SEQUENCE [LARGE SCALE GENOMIC DNA]</scope>
    <source>
        <strain evidence="4 5">N19</strain>
    </source>
</reference>
<proteinExistence type="predicted"/>
<keyword evidence="1" id="KW-0175">Coiled coil</keyword>
<evidence type="ECO:0000256" key="1">
    <source>
        <dbReference type="SAM" id="Coils"/>
    </source>
</evidence>
<sequence>MRTWVKLMIASSFGSMALNLGAMAQANETCEALRAELAQTPITIGSMEDARLFAGAVTRQSFEIRKVQQNMQNIGCSSSVSVLDASGHDMCQDMQATVDAMQANKQKLSQQRDAANSKGGINPRRKELQAALRANACDAEKSQPSEITADAADEPRPFEAPVYPEYSGPATLSSGILRGEVGQPYGQSGYRTLCVRSCDGAFFPISPSTPPADFGRDAAQCQRMCPGTQTELYYSRLNQEAEDMVSTITGQPYRDMPNAFAYRNRRPGKPGQCGCSDVAAPPLSTPSTDAPSVISIRTIPAEKPKDIASPPVQQPQADKNADKDKAPLRVYNPDSAHIRQVGPTFFPTANKSLDLKHPALEGPQPLQ</sequence>
<feature type="signal peptide" evidence="3">
    <location>
        <begin position="1"/>
        <end position="24"/>
    </location>
</feature>
<dbReference type="STRING" id="1867956.BJF95_20855"/>
<organism evidence="4 5">
    <name type="scientific">Rhizobium oryziradicis</name>
    <dbReference type="NCBI Taxonomy" id="1867956"/>
    <lineage>
        <taxon>Bacteria</taxon>
        <taxon>Pseudomonadati</taxon>
        <taxon>Pseudomonadota</taxon>
        <taxon>Alphaproteobacteria</taxon>
        <taxon>Hyphomicrobiales</taxon>
        <taxon>Rhizobiaceae</taxon>
        <taxon>Rhizobium/Agrobacterium group</taxon>
        <taxon>Rhizobium</taxon>
    </lineage>
</organism>
<evidence type="ECO:0000313" key="5">
    <source>
        <dbReference type="Proteomes" id="UP000186894"/>
    </source>
</evidence>
<dbReference type="Proteomes" id="UP000186894">
    <property type="component" value="Unassembled WGS sequence"/>
</dbReference>
<evidence type="ECO:0000313" key="4">
    <source>
        <dbReference type="EMBL" id="OLP43343.1"/>
    </source>
</evidence>
<dbReference type="Pfam" id="PF11064">
    <property type="entry name" value="DUF2865"/>
    <property type="match status" value="1"/>
</dbReference>
<feature type="coiled-coil region" evidence="1">
    <location>
        <begin position="91"/>
        <end position="118"/>
    </location>
</feature>
<keyword evidence="5" id="KW-1185">Reference proteome</keyword>